<dbReference type="EnsemblPlants" id="AET3Gv20522200.15">
    <property type="protein sequence ID" value="AET3Gv20522200.15"/>
    <property type="gene ID" value="AET3Gv20522200"/>
</dbReference>
<reference evidence="2" key="2">
    <citation type="journal article" date="2017" name="Nat. Plants">
        <title>The Aegilops tauschii genome reveals multiple impacts of transposons.</title>
        <authorList>
            <person name="Zhao G."/>
            <person name="Zou C."/>
            <person name="Li K."/>
            <person name="Wang K."/>
            <person name="Li T."/>
            <person name="Gao L."/>
            <person name="Zhang X."/>
            <person name="Wang H."/>
            <person name="Yang Z."/>
            <person name="Liu X."/>
            <person name="Jiang W."/>
            <person name="Mao L."/>
            <person name="Kong X."/>
            <person name="Jiao Y."/>
            <person name="Jia J."/>
        </authorList>
    </citation>
    <scope>NUCLEOTIDE SEQUENCE [LARGE SCALE GENOMIC DNA]</scope>
    <source>
        <strain evidence="2">cv. AL8/78</strain>
    </source>
</reference>
<dbReference type="Proteomes" id="UP000015105">
    <property type="component" value="Chromosome 3D"/>
</dbReference>
<accession>A0A453EZI8</accession>
<reference evidence="2" key="1">
    <citation type="journal article" date="2014" name="Science">
        <title>Ancient hybridizations among the ancestral genomes of bread wheat.</title>
        <authorList>
            <consortium name="International Wheat Genome Sequencing Consortium,"/>
            <person name="Marcussen T."/>
            <person name="Sandve S.R."/>
            <person name="Heier L."/>
            <person name="Spannagl M."/>
            <person name="Pfeifer M."/>
            <person name="Jakobsen K.S."/>
            <person name="Wulff B.B."/>
            <person name="Steuernagel B."/>
            <person name="Mayer K.F."/>
            <person name="Olsen O.A."/>
        </authorList>
    </citation>
    <scope>NUCLEOTIDE SEQUENCE [LARGE SCALE GENOMIC DNA]</scope>
    <source>
        <strain evidence="2">cv. AL8/78</strain>
    </source>
</reference>
<organism evidence="1 2">
    <name type="scientific">Aegilops tauschii subsp. strangulata</name>
    <name type="common">Goatgrass</name>
    <dbReference type="NCBI Taxonomy" id="200361"/>
    <lineage>
        <taxon>Eukaryota</taxon>
        <taxon>Viridiplantae</taxon>
        <taxon>Streptophyta</taxon>
        <taxon>Embryophyta</taxon>
        <taxon>Tracheophyta</taxon>
        <taxon>Spermatophyta</taxon>
        <taxon>Magnoliopsida</taxon>
        <taxon>Liliopsida</taxon>
        <taxon>Poales</taxon>
        <taxon>Poaceae</taxon>
        <taxon>BOP clade</taxon>
        <taxon>Pooideae</taxon>
        <taxon>Triticodae</taxon>
        <taxon>Triticeae</taxon>
        <taxon>Triticinae</taxon>
        <taxon>Aegilops</taxon>
    </lineage>
</organism>
<keyword evidence="2" id="KW-1185">Reference proteome</keyword>
<dbReference type="AlphaFoldDB" id="A0A453EZI8"/>
<protein>
    <submittedName>
        <fullName evidence="1">Uncharacterized protein</fullName>
    </submittedName>
</protein>
<evidence type="ECO:0000313" key="1">
    <source>
        <dbReference type="EnsemblPlants" id="AET3Gv20522200.15"/>
    </source>
</evidence>
<evidence type="ECO:0000313" key="2">
    <source>
        <dbReference type="Proteomes" id="UP000015105"/>
    </source>
</evidence>
<reference evidence="1" key="4">
    <citation type="submission" date="2019-03" db="UniProtKB">
        <authorList>
            <consortium name="EnsemblPlants"/>
        </authorList>
    </citation>
    <scope>IDENTIFICATION</scope>
</reference>
<proteinExistence type="predicted"/>
<reference evidence="1" key="3">
    <citation type="journal article" date="2017" name="Nature">
        <title>Genome sequence of the progenitor of the wheat D genome Aegilops tauschii.</title>
        <authorList>
            <person name="Luo M.C."/>
            <person name="Gu Y.Q."/>
            <person name="Puiu D."/>
            <person name="Wang H."/>
            <person name="Twardziok S.O."/>
            <person name="Deal K.R."/>
            <person name="Huo N."/>
            <person name="Zhu T."/>
            <person name="Wang L."/>
            <person name="Wang Y."/>
            <person name="McGuire P.E."/>
            <person name="Liu S."/>
            <person name="Long H."/>
            <person name="Ramasamy R.K."/>
            <person name="Rodriguez J.C."/>
            <person name="Van S.L."/>
            <person name="Yuan L."/>
            <person name="Wang Z."/>
            <person name="Xia Z."/>
            <person name="Xiao L."/>
            <person name="Anderson O.D."/>
            <person name="Ouyang S."/>
            <person name="Liang Y."/>
            <person name="Zimin A.V."/>
            <person name="Pertea G."/>
            <person name="Qi P."/>
            <person name="Bennetzen J.L."/>
            <person name="Dai X."/>
            <person name="Dawson M.W."/>
            <person name="Muller H.G."/>
            <person name="Kugler K."/>
            <person name="Rivarola-Duarte L."/>
            <person name="Spannagl M."/>
            <person name="Mayer K.F.X."/>
            <person name="Lu F.H."/>
            <person name="Bevan M.W."/>
            <person name="Leroy P."/>
            <person name="Li P."/>
            <person name="You F.M."/>
            <person name="Sun Q."/>
            <person name="Liu Z."/>
            <person name="Lyons E."/>
            <person name="Wicker T."/>
            <person name="Salzberg S.L."/>
            <person name="Devos K.M."/>
            <person name="Dvorak J."/>
        </authorList>
    </citation>
    <scope>NUCLEOTIDE SEQUENCE [LARGE SCALE GENOMIC DNA]</scope>
    <source>
        <strain evidence="1">cv. AL8/78</strain>
    </source>
</reference>
<dbReference type="Gramene" id="AET3Gv20522200.15">
    <property type="protein sequence ID" value="AET3Gv20522200.15"/>
    <property type="gene ID" value="AET3Gv20522200"/>
</dbReference>
<sequence>DTPTPLHTLSCQFLPCFSLPPAPPRCSPPEAARAASIATLRSIGDAAAELVGARGGGGGWVG</sequence>
<reference evidence="1" key="5">
    <citation type="journal article" date="2021" name="G3 (Bethesda)">
        <title>Aegilops tauschii genome assembly Aet v5.0 features greater sequence contiguity and improved annotation.</title>
        <authorList>
            <person name="Wang L."/>
            <person name="Zhu T."/>
            <person name="Rodriguez J.C."/>
            <person name="Deal K.R."/>
            <person name="Dubcovsky J."/>
            <person name="McGuire P.E."/>
            <person name="Lux T."/>
            <person name="Spannagl M."/>
            <person name="Mayer K.F.X."/>
            <person name="Baldrich P."/>
            <person name="Meyers B.C."/>
            <person name="Huo N."/>
            <person name="Gu Y.Q."/>
            <person name="Zhou H."/>
            <person name="Devos K.M."/>
            <person name="Bennetzen J.L."/>
            <person name="Unver T."/>
            <person name="Budak H."/>
            <person name="Gulick P.J."/>
            <person name="Galiba G."/>
            <person name="Kalapos B."/>
            <person name="Nelson D.R."/>
            <person name="Li P."/>
            <person name="You F.M."/>
            <person name="Luo M.C."/>
            <person name="Dvorak J."/>
        </authorList>
    </citation>
    <scope>NUCLEOTIDE SEQUENCE [LARGE SCALE GENOMIC DNA]</scope>
    <source>
        <strain evidence="1">cv. AL8/78</strain>
    </source>
</reference>
<name>A0A453EZI8_AEGTS</name>